<organism evidence="2 3">
    <name type="scientific">Pontibacter locisalis</name>
    <dbReference type="NCBI Taxonomy" id="1719035"/>
    <lineage>
        <taxon>Bacteria</taxon>
        <taxon>Pseudomonadati</taxon>
        <taxon>Bacteroidota</taxon>
        <taxon>Cytophagia</taxon>
        <taxon>Cytophagales</taxon>
        <taxon>Hymenobacteraceae</taxon>
        <taxon>Pontibacter</taxon>
    </lineage>
</organism>
<accession>A0ABW5IS52</accession>
<comment type="caution">
    <text evidence="2">The sequence shown here is derived from an EMBL/GenBank/DDBJ whole genome shotgun (WGS) entry which is preliminary data.</text>
</comment>
<protein>
    <recommendedName>
        <fullName evidence="4">CAAX protease self-immunity</fullName>
    </recommendedName>
</protein>
<keyword evidence="1" id="KW-1133">Transmembrane helix</keyword>
<reference evidence="3" key="1">
    <citation type="journal article" date="2019" name="Int. J. Syst. Evol. Microbiol.">
        <title>The Global Catalogue of Microorganisms (GCM) 10K type strain sequencing project: providing services to taxonomists for standard genome sequencing and annotation.</title>
        <authorList>
            <consortium name="The Broad Institute Genomics Platform"/>
            <consortium name="The Broad Institute Genome Sequencing Center for Infectious Disease"/>
            <person name="Wu L."/>
            <person name="Ma J."/>
        </authorList>
    </citation>
    <scope>NUCLEOTIDE SEQUENCE [LARGE SCALE GENOMIC DNA]</scope>
    <source>
        <strain evidence="3">KCTC 42498</strain>
    </source>
</reference>
<feature type="transmembrane region" description="Helical" evidence="1">
    <location>
        <begin position="79"/>
        <end position="98"/>
    </location>
</feature>
<evidence type="ECO:0000313" key="3">
    <source>
        <dbReference type="Proteomes" id="UP001597544"/>
    </source>
</evidence>
<feature type="transmembrane region" description="Helical" evidence="1">
    <location>
        <begin position="170"/>
        <end position="191"/>
    </location>
</feature>
<evidence type="ECO:0008006" key="4">
    <source>
        <dbReference type="Google" id="ProtNLM"/>
    </source>
</evidence>
<proteinExistence type="predicted"/>
<keyword evidence="3" id="KW-1185">Reference proteome</keyword>
<evidence type="ECO:0000313" key="2">
    <source>
        <dbReference type="EMBL" id="MFD2516188.1"/>
    </source>
</evidence>
<name>A0ABW5IS52_9BACT</name>
<sequence length="228" mass="26887">MKDDYASVDRTVVLSTFLYTFSFAHIFIGIVFSYLSTDLYYYYTAEDSYIEYFTAFILLATSLLCFYRASATGIKLPKLFFYAAAVIFFLGFGEEMSWGQRTFGYETPDDLKEINAQKEFNLHNIHLAGINLNKLIFGKVLYTCVFIYFLGFPILYRYKQWFRNLINKLNFPIPTTMQSLLYFLAFFSILFIREGEKWELQEFALASFIFFSFLLHSNTYVKRQSNNT</sequence>
<feature type="transmembrane region" description="Helical" evidence="1">
    <location>
        <begin position="12"/>
        <end position="37"/>
    </location>
</feature>
<dbReference type="Proteomes" id="UP001597544">
    <property type="component" value="Unassembled WGS sequence"/>
</dbReference>
<feature type="transmembrane region" description="Helical" evidence="1">
    <location>
        <begin position="49"/>
        <end position="67"/>
    </location>
</feature>
<gene>
    <name evidence="2" type="ORF">ACFSRY_20120</name>
</gene>
<dbReference type="EMBL" id="JBHULU010000039">
    <property type="protein sequence ID" value="MFD2516188.1"/>
    <property type="molecule type" value="Genomic_DNA"/>
</dbReference>
<keyword evidence="1" id="KW-0812">Transmembrane</keyword>
<keyword evidence="1" id="KW-0472">Membrane</keyword>
<feature type="transmembrane region" description="Helical" evidence="1">
    <location>
        <begin position="203"/>
        <end position="221"/>
    </location>
</feature>
<dbReference type="RefSeq" id="WP_377512514.1">
    <property type="nucleotide sequence ID" value="NZ_JBHULU010000039.1"/>
</dbReference>
<feature type="transmembrane region" description="Helical" evidence="1">
    <location>
        <begin position="140"/>
        <end position="158"/>
    </location>
</feature>
<evidence type="ECO:0000256" key="1">
    <source>
        <dbReference type="SAM" id="Phobius"/>
    </source>
</evidence>